<dbReference type="OrthoDB" id="379241at2759"/>
<dbReference type="AlphaFoldDB" id="W7EZX5"/>
<dbReference type="EMBL" id="KE123658">
    <property type="protein sequence ID" value="EUR59621.1"/>
    <property type="molecule type" value="Genomic_DNA"/>
</dbReference>
<evidence type="ECO:0000256" key="1">
    <source>
        <dbReference type="SAM" id="Phobius"/>
    </source>
</evidence>
<evidence type="ECO:0000313" key="3">
    <source>
        <dbReference type="Proteomes" id="UP000030688"/>
    </source>
</evidence>
<keyword evidence="1" id="KW-0812">Transmembrane</keyword>
<keyword evidence="1" id="KW-1133">Transmembrane helix</keyword>
<proteinExistence type="predicted"/>
<accession>W7EZX5</accession>
<protein>
    <submittedName>
        <fullName evidence="2">Uncharacterized protein</fullName>
    </submittedName>
</protein>
<gene>
    <name evidence="2" type="ORF">PFBG_05937</name>
</gene>
<sequence length="101" mass="11690">MIKMKLHYVGYYSEEENMKNTLKICSVRQIFLNLLSIVGIVLVVILNMKKKNNIPFSSEGCNCEDDIKYNGVTTEEKCNNINYNDLSKQLTLEELHNIIDN</sequence>
<dbReference type="Proteomes" id="UP000030688">
    <property type="component" value="Unassembled WGS sequence"/>
</dbReference>
<organism evidence="2 3">
    <name type="scientific">Plasmodium falciparum (isolate 7G8)</name>
    <dbReference type="NCBI Taxonomy" id="57266"/>
    <lineage>
        <taxon>Eukaryota</taxon>
        <taxon>Sar</taxon>
        <taxon>Alveolata</taxon>
        <taxon>Apicomplexa</taxon>
        <taxon>Aconoidasida</taxon>
        <taxon>Haemosporida</taxon>
        <taxon>Plasmodiidae</taxon>
        <taxon>Plasmodium</taxon>
        <taxon>Plasmodium (Laverania)</taxon>
    </lineage>
</organism>
<evidence type="ECO:0000313" key="2">
    <source>
        <dbReference type="EMBL" id="EUR59621.1"/>
    </source>
</evidence>
<reference evidence="3" key="1">
    <citation type="submission" date="2007-11" db="EMBL/GenBank/DDBJ databases">
        <authorList>
            <consortium name="The Broad Institute Genome Sequencing Platform"/>
            <person name="Volkman S.K."/>
            <person name="Daily J.P."/>
            <person name="Sarr O."/>
            <person name="Ndiaye D."/>
            <person name="Ndir O."/>
            <person name="Mboup S."/>
            <person name="Lukens A."/>
            <person name="Stange-Thomann N."/>
            <person name="Mauceli E."/>
            <person name="Gnerre S."/>
            <person name="Jaffe D."/>
            <person name="Zainoun J."/>
            <person name="Wiegand R.C."/>
            <person name="Birren B."/>
            <person name="Galagan J."/>
            <person name="Lander E."/>
            <person name="Wirth D.F."/>
        </authorList>
    </citation>
    <scope>NUCLEOTIDE SEQUENCE [LARGE SCALE GENOMIC DNA]</scope>
    <source>
        <strain evidence="3">7G8</strain>
    </source>
</reference>
<feature type="transmembrane region" description="Helical" evidence="1">
    <location>
        <begin position="30"/>
        <end position="48"/>
    </location>
</feature>
<name>W7EZX5_PLAF8</name>
<keyword evidence="1" id="KW-0472">Membrane</keyword>
<reference evidence="2 3" key="2">
    <citation type="submission" date="2013-02" db="EMBL/GenBank/DDBJ databases">
        <title>The Genome Sequence of Plasmodium falciparum 7G8.</title>
        <authorList>
            <consortium name="The Broad Institute Genome Sequencing Platform"/>
            <consortium name="The Broad Institute Genome Sequencing Center for Infectious Disease"/>
            <person name="Neafsey D."/>
            <person name="Cheeseman I."/>
            <person name="Volkman S."/>
            <person name="Adams J."/>
            <person name="Walker B."/>
            <person name="Young S.K."/>
            <person name="Zeng Q."/>
            <person name="Gargeya S."/>
            <person name="Fitzgerald M."/>
            <person name="Haas B."/>
            <person name="Abouelleil A."/>
            <person name="Alvarado L."/>
            <person name="Arachchi H.M."/>
            <person name="Berlin A.M."/>
            <person name="Chapman S.B."/>
            <person name="Dewar J."/>
            <person name="Goldberg J."/>
            <person name="Griggs A."/>
            <person name="Gujja S."/>
            <person name="Hansen M."/>
            <person name="Howarth C."/>
            <person name="Imamovic A."/>
            <person name="Larimer J."/>
            <person name="McCowan C."/>
            <person name="Murphy C."/>
            <person name="Neiman D."/>
            <person name="Pearson M."/>
            <person name="Priest M."/>
            <person name="Roberts A."/>
            <person name="Saif S."/>
            <person name="Shea T."/>
            <person name="Sisk P."/>
            <person name="Sykes S."/>
            <person name="Wortman J."/>
            <person name="Nusbaum C."/>
            <person name="Birren B."/>
        </authorList>
    </citation>
    <scope>NUCLEOTIDE SEQUENCE [LARGE SCALE GENOMIC DNA]</scope>
    <source>
        <strain evidence="2 3">7G8</strain>
    </source>
</reference>